<evidence type="ECO:0000313" key="2">
    <source>
        <dbReference type="Proteomes" id="UP001464387"/>
    </source>
</evidence>
<organism evidence="1 2">
    <name type="scientific">Mesorhizobium opportunistum</name>
    <dbReference type="NCBI Taxonomy" id="593909"/>
    <lineage>
        <taxon>Bacteria</taxon>
        <taxon>Pseudomonadati</taxon>
        <taxon>Pseudomonadota</taxon>
        <taxon>Alphaproteobacteria</taxon>
        <taxon>Hyphomicrobiales</taxon>
        <taxon>Phyllobacteriaceae</taxon>
        <taxon>Mesorhizobium</taxon>
    </lineage>
</organism>
<comment type="caution">
    <text evidence="1">The sequence shown here is derived from an EMBL/GenBank/DDBJ whole genome shotgun (WGS) entry which is preliminary data.</text>
</comment>
<dbReference type="Proteomes" id="UP001464387">
    <property type="component" value="Unassembled WGS sequence"/>
</dbReference>
<reference evidence="1 2" key="1">
    <citation type="journal article" date="2024" name="Proc. Natl. Acad. Sci. U.S.A.">
        <title>The evolutionary genomics of adaptation to stress in wild rhizobium bacteria.</title>
        <authorList>
            <person name="Kehlet-Delgado H."/>
            <person name="Montoya A.P."/>
            <person name="Jensen K.T."/>
            <person name="Wendlandt C.E."/>
            <person name="Dexheimer C."/>
            <person name="Roberts M."/>
            <person name="Torres Martinez L."/>
            <person name="Friesen M.L."/>
            <person name="Griffitts J.S."/>
            <person name="Porter S.S."/>
        </authorList>
    </citation>
    <scope>NUCLEOTIDE SEQUENCE [LARGE SCALE GENOMIC DNA]</scope>
    <source>
        <strain evidence="1 2">M0729</strain>
    </source>
</reference>
<proteinExistence type="predicted"/>
<keyword evidence="2" id="KW-1185">Reference proteome</keyword>
<evidence type="ECO:0000313" key="1">
    <source>
        <dbReference type="EMBL" id="MER8934174.1"/>
    </source>
</evidence>
<gene>
    <name evidence="1" type="ORF">NKI33_14505</name>
</gene>
<accession>A0ABV1YGC1</accession>
<dbReference type="RefSeq" id="WP_013891414.1">
    <property type="nucleotide sequence ID" value="NZ_CP097252.1"/>
</dbReference>
<sequence>MTANASSRLTFIVFTAGCIALVLLFRYAPAGDSHSRYLKGATAVVAAKPTRIDVDNEAHAIRFYIDGKQVALLDESGFRQ</sequence>
<dbReference type="EMBL" id="JAMYPJ010000018">
    <property type="protein sequence ID" value="MER8934174.1"/>
    <property type="molecule type" value="Genomic_DNA"/>
</dbReference>
<protein>
    <submittedName>
        <fullName evidence="1">Uncharacterized protein</fullName>
    </submittedName>
</protein>
<name>A0ABV1YGC1_9HYPH</name>